<gene>
    <name evidence="2" type="ORF">UFOPK2852_00068</name>
</gene>
<name>A0A6J6TKF7_9ZZZZ</name>
<feature type="transmembrane region" description="Helical" evidence="1">
    <location>
        <begin position="21"/>
        <end position="38"/>
    </location>
</feature>
<evidence type="ECO:0000256" key="1">
    <source>
        <dbReference type="SAM" id="Phobius"/>
    </source>
</evidence>
<protein>
    <submittedName>
        <fullName evidence="2">Unannotated protein</fullName>
    </submittedName>
</protein>
<keyword evidence="1" id="KW-1133">Transmembrane helix</keyword>
<dbReference type="AlphaFoldDB" id="A0A6J6TKF7"/>
<reference evidence="2" key="1">
    <citation type="submission" date="2020-05" db="EMBL/GenBank/DDBJ databases">
        <authorList>
            <person name="Chiriac C."/>
            <person name="Salcher M."/>
            <person name="Ghai R."/>
            <person name="Kavagutti S V."/>
        </authorList>
    </citation>
    <scope>NUCLEOTIDE SEQUENCE</scope>
</reference>
<evidence type="ECO:0000313" key="2">
    <source>
        <dbReference type="EMBL" id="CAB4747902.1"/>
    </source>
</evidence>
<accession>A0A6J6TKF7</accession>
<proteinExistence type="predicted"/>
<dbReference type="EMBL" id="CAEZZJ010000002">
    <property type="protein sequence ID" value="CAB4747902.1"/>
    <property type="molecule type" value="Genomic_DNA"/>
</dbReference>
<organism evidence="2">
    <name type="scientific">freshwater metagenome</name>
    <dbReference type="NCBI Taxonomy" id="449393"/>
    <lineage>
        <taxon>unclassified sequences</taxon>
        <taxon>metagenomes</taxon>
        <taxon>ecological metagenomes</taxon>
    </lineage>
</organism>
<keyword evidence="1" id="KW-0812">Transmembrane</keyword>
<keyword evidence="1" id="KW-0472">Membrane</keyword>
<sequence length="209" mass="22375">MKNLNILKLKEIALNRATARTYFAIGLLVVSLFAALAITGKANQSVTIWAASSEIAPGDKIDSSNTRAVKALLPGAISKYLSANNPIEKGIASRRISTGELIPSSAISPTFNGESTRSVPLRIARNDLPNDLLAGQIVDIYYLPQQNLNSGKTLSTKLISEGVQVESIDQKSKDMGGEIGIVLKIPEFEVFKLLAALNDSRVVVVRSAI</sequence>